<dbReference type="GO" id="GO:0005737">
    <property type="term" value="C:cytoplasm"/>
    <property type="evidence" value="ECO:0007669"/>
    <property type="project" value="TreeGrafter"/>
</dbReference>
<dbReference type="GO" id="GO:0045337">
    <property type="term" value="P:farnesyl diphosphate biosynthetic process"/>
    <property type="evidence" value="ECO:0007669"/>
    <property type="project" value="TreeGrafter"/>
</dbReference>
<dbReference type="Pfam" id="PF00348">
    <property type="entry name" value="polyprenyl_synt"/>
    <property type="match status" value="3"/>
</dbReference>
<comment type="pathway">
    <text evidence="5">Pheromone biosynthesis.</text>
</comment>
<gene>
    <name evidence="6" type="ORF">SFRICE_012551</name>
</gene>
<dbReference type="InterPro" id="IPR008949">
    <property type="entry name" value="Isoprenoid_synthase_dom_sf"/>
</dbReference>
<dbReference type="GO" id="GO:0004161">
    <property type="term" value="F:dimethylallyltranstransferase activity"/>
    <property type="evidence" value="ECO:0007669"/>
    <property type="project" value="TreeGrafter"/>
</dbReference>
<keyword evidence="4" id="KW-0460">Magnesium</keyword>
<evidence type="ECO:0000256" key="2">
    <source>
        <dbReference type="ARBA" id="ARBA00022679"/>
    </source>
</evidence>
<dbReference type="EMBL" id="ODYU01006228">
    <property type="protein sequence ID" value="SOQ47882.1"/>
    <property type="molecule type" value="Genomic_DNA"/>
</dbReference>
<dbReference type="GO" id="GO:0004337">
    <property type="term" value="F:(2E,6E)-farnesyl diphosphate synthase activity"/>
    <property type="evidence" value="ECO:0007669"/>
    <property type="project" value="TreeGrafter"/>
</dbReference>
<proteinExistence type="predicted"/>
<accession>A0A2H1W4W3</accession>
<protein>
    <submittedName>
        <fullName evidence="6">SFRICE_012551</fullName>
    </submittedName>
</protein>
<dbReference type="SFLD" id="SFLDS00005">
    <property type="entry name" value="Isoprenoid_Synthase_Type_I"/>
    <property type="match status" value="3"/>
</dbReference>
<name>A0A2H1W4W3_SPOFR</name>
<evidence type="ECO:0000256" key="1">
    <source>
        <dbReference type="ARBA" id="ARBA00001946"/>
    </source>
</evidence>
<reference evidence="6" key="1">
    <citation type="submission" date="2016-07" db="EMBL/GenBank/DDBJ databases">
        <authorList>
            <person name="Bretaudeau A."/>
        </authorList>
    </citation>
    <scope>NUCLEOTIDE SEQUENCE</scope>
    <source>
        <strain evidence="6">Rice</strain>
        <tissue evidence="6">Whole body</tissue>
    </source>
</reference>
<keyword evidence="2" id="KW-0808">Transferase</keyword>
<evidence type="ECO:0000256" key="3">
    <source>
        <dbReference type="ARBA" id="ARBA00022723"/>
    </source>
</evidence>
<dbReference type="SUPFAM" id="SSF48576">
    <property type="entry name" value="Terpenoid synthases"/>
    <property type="match status" value="3"/>
</dbReference>
<dbReference type="PANTHER" id="PTHR11525:SF0">
    <property type="entry name" value="FARNESYL PYROPHOSPHATE SYNTHASE"/>
    <property type="match status" value="1"/>
</dbReference>
<dbReference type="GO" id="GO:0046872">
    <property type="term" value="F:metal ion binding"/>
    <property type="evidence" value="ECO:0007669"/>
    <property type="project" value="UniProtKB-KW"/>
</dbReference>
<dbReference type="InterPro" id="IPR039702">
    <property type="entry name" value="FPS1-like"/>
</dbReference>
<dbReference type="AlphaFoldDB" id="A0A2H1W4W3"/>
<evidence type="ECO:0000256" key="4">
    <source>
        <dbReference type="ARBA" id="ARBA00022842"/>
    </source>
</evidence>
<dbReference type="Gene3D" id="1.10.600.10">
    <property type="entry name" value="Farnesyl Diphosphate Synthase"/>
    <property type="match status" value="3"/>
</dbReference>
<evidence type="ECO:0000313" key="6">
    <source>
        <dbReference type="EMBL" id="SOQ47882.1"/>
    </source>
</evidence>
<keyword evidence="3" id="KW-0479">Metal-binding</keyword>
<dbReference type="PANTHER" id="PTHR11525">
    <property type="entry name" value="FARNESYL-PYROPHOSPHATE SYNTHETASE"/>
    <property type="match status" value="1"/>
</dbReference>
<dbReference type="GO" id="GO:0042811">
    <property type="term" value="P:pheromone biosynthetic process"/>
    <property type="evidence" value="ECO:0007669"/>
    <property type="project" value="UniProtKB-ARBA"/>
</dbReference>
<comment type="cofactor">
    <cofactor evidence="1">
        <name>Mg(2+)</name>
        <dbReference type="ChEBI" id="CHEBI:18420"/>
    </cofactor>
</comment>
<sequence>MAKLLRYSRLFYNQLRPLHSNNLSVPIINLEKEKRAFQAVLPEFIDDVITRPKIKQLPEVASWMKQLLEYTLTGGKLGRGLMASTGYKMFEDPDHFSVKTQHSARLLGWCVEMLHTSLIVFDDVLDGGTVRHGKPSWHVRRSISNYAFTDAMLIHHAMMDVLELYFGKTPFYNNMSSYFQEATYRAIIAEHMDLCSGYNKDTDNIEIFTMSHLHDIATYKSAYYSFKLPIFAVLLLVKNGQNLATAGLHEFCMELGILMQAQDDYLDAYGNETVTGKNCRDIQEGKCTWFSVTALQRCNSAQLSVFKEYYGSDDLEHVQRIKQLYDELNLRHVYEQYELKMYEDLLRRIDEVPHEGGRTLLTGILNSCYKRMANLFVRRTLSYNQFRTLHKTAVNHNVPVPITFNSYKNQQKFREVQSEMLTTLMTSPNFENQIDDVKIWMARLLDYTLEGGRRGKSLSVPFAYEMMEDPKYYTPENHHRARILGWVLEFIQAYLLTVDDILDTSLTRRGKECWYRLSDVGRGAVNDCGVLLTCAVEVLDIYFGKEPIFPDLVKLTSGTVLHTGIGQYLDCASDYTKEKNNLDKFTMELFDTIAHQKTGIYSFKFPVLLALTLVKDGKNKYSEEANKIAWDLGRLWQFQNDYIDLYVDDKTTGKIGTDIREGKLTWFAVTALQRCTEEQRSIFKENYGSDNPEHIERIKQLFDELEMEKVYKEYESSVYEDLVRRIRALPTKGETRFYSEILEACCKQMTLHKTAVNHNVPVPITFNSYKNQQKFREVQSEMLSALMTSPKFENQIEDVKRWMTKLLDYTLEGGKRSRGLAVSFAYEMMEDPKYFTEDNLHRARILGSVVEIVQAYLLTVDDIVDASQTRRGKECWYLHSDVGLGAVNDCGVLLTCAVEVMDLYFGKEPFFPDLIKITNGTLLQTSVGQYLDCSSGYNKKKNNLDKFTMELFDTIAYQKTGIYSFKFPMLLALTLVKDGKNRYSEEANKIAWGLGRLLQFQNDYKDVFVDDIKTGKIGTDIQEGKLTWFAVTALQRCTDEQRSIFKENYGSDNPEHVKRIKQLFDELEMEKVYKEYERSVYEDLVRRIRALPTKGEIQFYLEVLEASCRHLY</sequence>
<organism evidence="6">
    <name type="scientific">Spodoptera frugiperda</name>
    <name type="common">Fall armyworm</name>
    <dbReference type="NCBI Taxonomy" id="7108"/>
    <lineage>
        <taxon>Eukaryota</taxon>
        <taxon>Metazoa</taxon>
        <taxon>Ecdysozoa</taxon>
        <taxon>Arthropoda</taxon>
        <taxon>Hexapoda</taxon>
        <taxon>Insecta</taxon>
        <taxon>Pterygota</taxon>
        <taxon>Neoptera</taxon>
        <taxon>Endopterygota</taxon>
        <taxon>Lepidoptera</taxon>
        <taxon>Glossata</taxon>
        <taxon>Ditrysia</taxon>
        <taxon>Noctuoidea</taxon>
        <taxon>Noctuidae</taxon>
        <taxon>Amphipyrinae</taxon>
        <taxon>Spodoptera</taxon>
    </lineage>
</organism>
<dbReference type="InterPro" id="IPR000092">
    <property type="entry name" value="Polyprenyl_synt"/>
</dbReference>
<evidence type="ECO:0000256" key="5">
    <source>
        <dbReference type="ARBA" id="ARBA00033740"/>
    </source>
</evidence>